<keyword evidence="1" id="KW-0235">DNA replication</keyword>
<evidence type="ECO:0000313" key="4">
    <source>
        <dbReference type="EMBL" id="RCG18241.1"/>
    </source>
</evidence>
<dbReference type="InterPro" id="IPR007693">
    <property type="entry name" value="DNA_helicase_DnaB-like_N"/>
</dbReference>
<dbReference type="Gene3D" id="1.10.860.10">
    <property type="entry name" value="DNAb Helicase, Chain A"/>
    <property type="match status" value="2"/>
</dbReference>
<dbReference type="InterPro" id="IPR036185">
    <property type="entry name" value="DNA_heli_DnaB-like_N_sf"/>
</dbReference>
<dbReference type="OrthoDB" id="2970604at2"/>
<evidence type="ECO:0000259" key="3">
    <source>
        <dbReference type="Pfam" id="PF00772"/>
    </source>
</evidence>
<keyword evidence="5" id="KW-1185">Reference proteome</keyword>
<dbReference type="GO" id="GO:0006260">
    <property type="term" value="P:DNA replication"/>
    <property type="evidence" value="ECO:0007669"/>
    <property type="project" value="UniProtKB-KW"/>
</dbReference>
<dbReference type="RefSeq" id="WP_114033979.1">
    <property type="nucleotide sequence ID" value="NZ_QOIL01000038.1"/>
</dbReference>
<accession>A0A367EJL2</accession>
<dbReference type="GO" id="GO:0003678">
    <property type="term" value="F:DNA helicase activity"/>
    <property type="evidence" value="ECO:0007669"/>
    <property type="project" value="InterPro"/>
</dbReference>
<dbReference type="GO" id="GO:0003677">
    <property type="term" value="F:DNA binding"/>
    <property type="evidence" value="ECO:0007669"/>
    <property type="project" value="UniProtKB-KW"/>
</dbReference>
<dbReference type="SUPFAM" id="SSF48024">
    <property type="entry name" value="N-terminal domain of DnaB helicase"/>
    <property type="match status" value="2"/>
</dbReference>
<reference evidence="4 5" key="1">
    <citation type="submission" date="2018-06" db="EMBL/GenBank/DDBJ databases">
        <title>Sphaerisporangium craniellae sp. nov., isolated from a marine sponge in the South China Sea.</title>
        <authorList>
            <person name="Li L."/>
        </authorList>
    </citation>
    <scope>NUCLEOTIDE SEQUENCE [LARGE SCALE GENOMIC DNA]</scope>
    <source>
        <strain evidence="4 5">CCTCC AA 208026</strain>
    </source>
</reference>
<dbReference type="Proteomes" id="UP000253094">
    <property type="component" value="Unassembled WGS sequence"/>
</dbReference>
<organism evidence="4 5">
    <name type="scientific">Sphaerisporangium album</name>
    <dbReference type="NCBI Taxonomy" id="509200"/>
    <lineage>
        <taxon>Bacteria</taxon>
        <taxon>Bacillati</taxon>
        <taxon>Actinomycetota</taxon>
        <taxon>Actinomycetes</taxon>
        <taxon>Streptosporangiales</taxon>
        <taxon>Streptosporangiaceae</taxon>
        <taxon>Sphaerisporangium</taxon>
    </lineage>
</organism>
<evidence type="ECO:0000256" key="2">
    <source>
        <dbReference type="ARBA" id="ARBA00023125"/>
    </source>
</evidence>
<dbReference type="GO" id="GO:0005829">
    <property type="term" value="C:cytosol"/>
    <property type="evidence" value="ECO:0007669"/>
    <property type="project" value="TreeGrafter"/>
</dbReference>
<proteinExistence type="predicted"/>
<dbReference type="EMBL" id="QOIL01000038">
    <property type="protein sequence ID" value="RCG18241.1"/>
    <property type="molecule type" value="Genomic_DNA"/>
</dbReference>
<name>A0A367EJL2_9ACTN</name>
<dbReference type="InterPro" id="IPR016136">
    <property type="entry name" value="DNA_helicase_N/primase_C"/>
</dbReference>
<dbReference type="Pfam" id="PF00772">
    <property type="entry name" value="DnaB"/>
    <property type="match status" value="2"/>
</dbReference>
<dbReference type="GO" id="GO:0005524">
    <property type="term" value="F:ATP binding"/>
    <property type="evidence" value="ECO:0007669"/>
    <property type="project" value="InterPro"/>
</dbReference>
<dbReference type="PANTHER" id="PTHR30153">
    <property type="entry name" value="REPLICATIVE DNA HELICASE DNAB"/>
    <property type="match status" value="1"/>
</dbReference>
<protein>
    <recommendedName>
        <fullName evidence="3">DNA helicase DnaB-like N-terminal domain-containing protein</fullName>
    </recommendedName>
</protein>
<feature type="domain" description="DNA helicase DnaB-like N-terminal" evidence="3">
    <location>
        <begin position="198"/>
        <end position="264"/>
    </location>
</feature>
<dbReference type="PANTHER" id="PTHR30153:SF2">
    <property type="entry name" value="REPLICATIVE DNA HELICASE"/>
    <property type="match status" value="1"/>
</dbReference>
<keyword evidence="2" id="KW-0238">DNA-binding</keyword>
<sequence length="362" mass="39111">MPPSDPRTTASHEASLYEASWLDIRAEQALLGALLLDFDQRDQVRGWLEALDFYRPAHGELYKILMSLDGDGATGTPSPAILLEKTGHLPGVTGAYLHTLMESCPRQGNIASYGLMVVQADARRAVGLHATRLAQIVDVLARGDADMDQLFEVSTVARIQMAYLSQRLATLPTSPRHALPEVSGPPSSDQAAALAAQREREFLTGLIAAPQLIDQVRDFLDPADFADPTRGAIFAALLDMRTQGTPIDILTTTWELRHRGILTDDQASMQFLRTFTGPPPVAPLYIAAQILEAATVAQAQLASARLAEGVIDQRIPVASLVTSAEQELTALTGRRSLHALLPYVSPEQGDTGNETVTFRTAS</sequence>
<dbReference type="AlphaFoldDB" id="A0A367EJL2"/>
<comment type="caution">
    <text evidence="4">The sequence shown here is derived from an EMBL/GenBank/DDBJ whole genome shotgun (WGS) entry which is preliminary data.</text>
</comment>
<feature type="domain" description="DNA helicase DnaB-like N-terminal" evidence="3">
    <location>
        <begin position="23"/>
        <end position="117"/>
    </location>
</feature>
<gene>
    <name evidence="4" type="ORF">DQ384_39300</name>
</gene>
<evidence type="ECO:0000313" key="5">
    <source>
        <dbReference type="Proteomes" id="UP000253094"/>
    </source>
</evidence>
<evidence type="ECO:0000256" key="1">
    <source>
        <dbReference type="ARBA" id="ARBA00022705"/>
    </source>
</evidence>